<evidence type="ECO:0000256" key="1">
    <source>
        <dbReference type="SAM" id="Phobius"/>
    </source>
</evidence>
<keyword evidence="1" id="KW-0812">Transmembrane</keyword>
<dbReference type="Proteomes" id="UP001339962">
    <property type="component" value="Unassembled WGS sequence"/>
</dbReference>
<reference evidence="2 3" key="1">
    <citation type="submission" date="2023-03" db="EMBL/GenBank/DDBJ databases">
        <title>Bacillus Genome Sequencing.</title>
        <authorList>
            <person name="Dunlap C."/>
        </authorList>
    </citation>
    <scope>NUCLEOTIDE SEQUENCE [LARGE SCALE GENOMIC DNA]</scope>
    <source>
        <strain evidence="2 3">NRS-38</strain>
    </source>
</reference>
<dbReference type="InterPro" id="IPR029058">
    <property type="entry name" value="AB_hydrolase_fold"/>
</dbReference>
<keyword evidence="1" id="KW-0472">Membrane</keyword>
<dbReference type="Gene3D" id="3.40.50.1820">
    <property type="entry name" value="alpha/beta hydrolase"/>
    <property type="match status" value="1"/>
</dbReference>
<dbReference type="RefSeq" id="WP_139788039.1">
    <property type="nucleotide sequence ID" value="NZ_JARTLI010000003.1"/>
</dbReference>
<sequence>MLKGQYRQSSKVSKIMTIVLSFLSIAYIFIGGYWLFHNGNNELPMLYKLKTMKAMEQYSLPLANPSEPGDYQVRTLSYGSANSYRKEFNVEHSLMTKQVDGSSFVENWSSIRTKTFGFGPDQMPLNGTVWYPDGKGTFPLVIAVHGNYLATDYLDLGYAYLGNLLASKGYIFVSIDENFLNTSPYDDLFMLKVLKNENPARG</sequence>
<evidence type="ECO:0000313" key="3">
    <source>
        <dbReference type="Proteomes" id="UP001339962"/>
    </source>
</evidence>
<gene>
    <name evidence="2" type="ORF">P9850_02315</name>
</gene>
<comment type="caution">
    <text evidence="2">The sequence shown here is derived from an EMBL/GenBank/DDBJ whole genome shotgun (WGS) entry which is preliminary data.</text>
</comment>
<name>A0ABD5ISM6_9BACL</name>
<protein>
    <submittedName>
        <fullName evidence="2">Uncharacterized protein</fullName>
    </submittedName>
</protein>
<organism evidence="2 3">
    <name type="scientific">Anoxybacteroides rupiense</name>
    <dbReference type="NCBI Taxonomy" id="311460"/>
    <lineage>
        <taxon>Bacteria</taxon>
        <taxon>Bacillati</taxon>
        <taxon>Bacillota</taxon>
        <taxon>Bacilli</taxon>
        <taxon>Bacillales</taxon>
        <taxon>Anoxybacillaceae</taxon>
        <taxon>Anoxybacteroides</taxon>
    </lineage>
</organism>
<accession>A0ABD5ISM6</accession>
<keyword evidence="1" id="KW-1133">Transmembrane helix</keyword>
<dbReference type="EMBL" id="JARTLI010000003">
    <property type="protein sequence ID" value="MED5050704.1"/>
    <property type="molecule type" value="Genomic_DNA"/>
</dbReference>
<feature type="transmembrane region" description="Helical" evidence="1">
    <location>
        <begin position="12"/>
        <end position="36"/>
    </location>
</feature>
<dbReference type="AlphaFoldDB" id="A0ABD5ISM6"/>
<evidence type="ECO:0000313" key="2">
    <source>
        <dbReference type="EMBL" id="MED5050704.1"/>
    </source>
</evidence>
<dbReference type="SUPFAM" id="SSF53474">
    <property type="entry name" value="alpha/beta-Hydrolases"/>
    <property type="match status" value="1"/>
</dbReference>
<proteinExistence type="predicted"/>